<proteinExistence type="predicted"/>
<reference evidence="6 7" key="1">
    <citation type="submission" date="2017-06" db="EMBL/GenBank/DDBJ databases">
        <authorList>
            <person name="Kim H.J."/>
            <person name="Triplett B.A."/>
        </authorList>
    </citation>
    <scope>NUCLEOTIDE SEQUENCE [LARGE SCALE GENOMIC DNA]</scope>
    <source>
        <strain evidence="6 7">DSM 44272</strain>
    </source>
</reference>
<dbReference type="EMBL" id="FZNO01000018">
    <property type="protein sequence ID" value="SNR67588.1"/>
    <property type="molecule type" value="Genomic_DNA"/>
</dbReference>
<dbReference type="GO" id="GO:0017136">
    <property type="term" value="F:histone deacetylase activity, NAD-dependent"/>
    <property type="evidence" value="ECO:0007669"/>
    <property type="project" value="TreeGrafter"/>
</dbReference>
<evidence type="ECO:0000256" key="4">
    <source>
        <dbReference type="PROSITE-ProRule" id="PRU00236"/>
    </source>
</evidence>
<gene>
    <name evidence="6" type="ORF">SAMN06272737_11896</name>
</gene>
<organism evidence="6 7">
    <name type="scientific">Blastococcus mobilis</name>
    <dbReference type="NCBI Taxonomy" id="1938746"/>
    <lineage>
        <taxon>Bacteria</taxon>
        <taxon>Bacillati</taxon>
        <taxon>Actinomycetota</taxon>
        <taxon>Actinomycetes</taxon>
        <taxon>Geodermatophilales</taxon>
        <taxon>Geodermatophilaceae</taxon>
        <taxon>Blastococcus</taxon>
    </lineage>
</organism>
<evidence type="ECO:0000256" key="2">
    <source>
        <dbReference type="ARBA" id="ARBA00022679"/>
    </source>
</evidence>
<dbReference type="InterPro" id="IPR026590">
    <property type="entry name" value="Ssirtuin_cat_dom"/>
</dbReference>
<evidence type="ECO:0000256" key="1">
    <source>
        <dbReference type="ARBA" id="ARBA00012928"/>
    </source>
</evidence>
<protein>
    <recommendedName>
        <fullName evidence="1">protein acetyllysine N-acetyltransferase</fullName>
        <ecNumber evidence="1">2.3.1.286</ecNumber>
    </recommendedName>
</protein>
<dbReference type="Gene3D" id="3.40.50.1220">
    <property type="entry name" value="TPP-binding domain"/>
    <property type="match status" value="1"/>
</dbReference>
<evidence type="ECO:0000259" key="5">
    <source>
        <dbReference type="PROSITE" id="PS50305"/>
    </source>
</evidence>
<dbReference type="OrthoDB" id="9800582at2"/>
<keyword evidence="7" id="KW-1185">Reference proteome</keyword>
<comment type="caution">
    <text evidence="4">Lacks conserved residue(s) required for the propagation of feature annotation.</text>
</comment>
<sequence>MIALSGVPTDEASMRYARDLAHMGWTFRSRDRVLSFCGYAPVSRAGQLRLAGWVASCSLVPARERLADRTSAVDVMLRACGWRPTGESTWSRVDSGHQFQTIVWSVTLGAEPTLHVVITHGADAVLLTDHWWPAVTEAARRAPVVDVSDTPTGGGRSQSTPVITDDTALLVDMVRAARGVIVLTGAGISVAAGLPALSEGDPLAPVPLYEPFPGAALDWIIDRPYAAAAHFGEIHRRFLAARPAAAHRALADLEKAGFISAVVTTNHDRLHQLAGSRRVVSPAAWLREHPGTGGLSGWGLVVVGVSEDEHGAIAHARRQGAWVTVVDPAGPPPGIDADAVIQAEADDVLTALAADLASAVGPIR</sequence>
<dbReference type="SUPFAM" id="SSF52467">
    <property type="entry name" value="DHS-like NAD/FAD-binding domain"/>
    <property type="match status" value="1"/>
</dbReference>
<dbReference type="InterPro" id="IPR003000">
    <property type="entry name" value="Sirtuin"/>
</dbReference>
<keyword evidence="2" id="KW-0808">Transferase</keyword>
<dbReference type="PANTHER" id="PTHR11085:SF10">
    <property type="entry name" value="NAD-DEPENDENT PROTEIN DEACYLASE SIRTUIN-5, MITOCHONDRIAL-RELATED"/>
    <property type="match status" value="1"/>
</dbReference>
<dbReference type="PROSITE" id="PS50305">
    <property type="entry name" value="SIRTUIN"/>
    <property type="match status" value="1"/>
</dbReference>
<dbReference type="Proteomes" id="UP000198403">
    <property type="component" value="Unassembled WGS sequence"/>
</dbReference>
<accession>A0A238Y9U3</accession>
<dbReference type="Pfam" id="PF02146">
    <property type="entry name" value="SIR2"/>
    <property type="match status" value="1"/>
</dbReference>
<evidence type="ECO:0000256" key="3">
    <source>
        <dbReference type="ARBA" id="ARBA00023027"/>
    </source>
</evidence>
<dbReference type="InterPro" id="IPR029035">
    <property type="entry name" value="DHS-like_NAD/FAD-binding_dom"/>
</dbReference>
<keyword evidence="3" id="KW-0520">NAD</keyword>
<dbReference type="InterPro" id="IPR050134">
    <property type="entry name" value="NAD-dep_sirtuin_deacylases"/>
</dbReference>
<dbReference type="PANTHER" id="PTHR11085">
    <property type="entry name" value="NAD-DEPENDENT PROTEIN DEACYLASE SIRTUIN-5, MITOCHONDRIAL-RELATED"/>
    <property type="match status" value="1"/>
</dbReference>
<dbReference type="GO" id="GO:0070403">
    <property type="term" value="F:NAD+ binding"/>
    <property type="evidence" value="ECO:0007669"/>
    <property type="project" value="InterPro"/>
</dbReference>
<dbReference type="EC" id="2.3.1.286" evidence="1"/>
<evidence type="ECO:0000313" key="7">
    <source>
        <dbReference type="Proteomes" id="UP000198403"/>
    </source>
</evidence>
<evidence type="ECO:0000313" key="6">
    <source>
        <dbReference type="EMBL" id="SNR67588.1"/>
    </source>
</evidence>
<name>A0A238Y9U3_9ACTN</name>
<feature type="domain" description="Deacetylase sirtuin-type" evidence="5">
    <location>
        <begin position="160"/>
        <end position="364"/>
    </location>
</feature>
<dbReference type="AlphaFoldDB" id="A0A238Y9U3"/>
<dbReference type="RefSeq" id="WP_089337582.1">
    <property type="nucleotide sequence ID" value="NZ_FZNO01000018.1"/>
</dbReference>